<dbReference type="InterPro" id="IPR030677">
    <property type="entry name" value="Nnr"/>
</dbReference>
<evidence type="ECO:0000313" key="23">
    <source>
        <dbReference type="Proteomes" id="UP000200980"/>
    </source>
</evidence>
<keyword evidence="5 18" id="KW-0479">Metal-binding</keyword>
<comment type="similarity">
    <text evidence="4 19">In the C-terminal section; belongs to the NnrD/CARKD family.</text>
</comment>
<feature type="binding site" evidence="17">
    <location>
        <begin position="381"/>
        <end position="385"/>
    </location>
    <ligand>
        <name>AMP</name>
        <dbReference type="ChEBI" id="CHEBI:456215"/>
    </ligand>
</feature>
<comment type="function">
    <text evidence="18">Catalyzes the epimerization of the S- and R-forms of NAD(P)HX, a damaged form of NAD(P)H that is a result of enzymatic or heat-dependent hydration. This is a prerequisite for the S-specific NAD(P)H-hydrate dehydratase to allow the repair of both epimers of NAD(P)HX.</text>
</comment>
<evidence type="ECO:0000256" key="9">
    <source>
        <dbReference type="ARBA" id="ARBA00022958"/>
    </source>
</evidence>
<evidence type="ECO:0000259" key="20">
    <source>
        <dbReference type="PROSITE" id="PS51383"/>
    </source>
</evidence>
<dbReference type="PROSITE" id="PS01050">
    <property type="entry name" value="YJEF_C_2"/>
    <property type="match status" value="1"/>
</dbReference>
<keyword evidence="9 18" id="KW-0630">Potassium</keyword>
<evidence type="ECO:0000256" key="19">
    <source>
        <dbReference type="PIRNR" id="PIRNR017184"/>
    </source>
</evidence>
<evidence type="ECO:0000256" key="15">
    <source>
        <dbReference type="ARBA" id="ARBA00048238"/>
    </source>
</evidence>
<feature type="binding site" evidence="17">
    <location>
        <position position="411"/>
    </location>
    <ligand>
        <name>(6S)-NADPHX</name>
        <dbReference type="ChEBI" id="CHEBI:64076"/>
    </ligand>
</feature>
<feature type="binding site" evidence="18">
    <location>
        <position position="146"/>
    </location>
    <ligand>
        <name>K(+)</name>
        <dbReference type="ChEBI" id="CHEBI:29103"/>
    </ligand>
</feature>
<dbReference type="Proteomes" id="UP000200980">
    <property type="component" value="Unassembled WGS sequence"/>
</dbReference>
<feature type="binding site" evidence="18">
    <location>
        <begin position="118"/>
        <end position="124"/>
    </location>
    <ligand>
        <name>(6S)-NADPHX</name>
        <dbReference type="ChEBI" id="CHEBI:64076"/>
    </ligand>
</feature>
<evidence type="ECO:0000256" key="11">
    <source>
        <dbReference type="ARBA" id="ARBA00023235"/>
    </source>
</evidence>
<dbReference type="InterPro" id="IPR004443">
    <property type="entry name" value="YjeF_N_dom"/>
</dbReference>
<evidence type="ECO:0000256" key="10">
    <source>
        <dbReference type="ARBA" id="ARBA00023027"/>
    </source>
</evidence>
<evidence type="ECO:0000256" key="4">
    <source>
        <dbReference type="ARBA" id="ARBA00009524"/>
    </source>
</evidence>
<dbReference type="PROSITE" id="PS51385">
    <property type="entry name" value="YJEF_N"/>
    <property type="match status" value="1"/>
</dbReference>
<dbReference type="EMBL" id="JATM01000001">
    <property type="protein sequence ID" value="OOL19851.1"/>
    <property type="molecule type" value="Genomic_DNA"/>
</dbReference>
<evidence type="ECO:0000256" key="7">
    <source>
        <dbReference type="ARBA" id="ARBA00022840"/>
    </source>
</evidence>
<evidence type="ECO:0000256" key="3">
    <source>
        <dbReference type="ARBA" id="ARBA00006001"/>
    </source>
</evidence>
<evidence type="ECO:0000259" key="21">
    <source>
        <dbReference type="PROSITE" id="PS51385"/>
    </source>
</evidence>
<feature type="binding site" evidence="17">
    <location>
        <position position="243"/>
    </location>
    <ligand>
        <name>(6S)-NADPHX</name>
        <dbReference type="ChEBI" id="CHEBI:64076"/>
    </ligand>
</feature>
<dbReference type="HAMAP" id="MF_01966">
    <property type="entry name" value="NADHX_epimerase"/>
    <property type="match status" value="1"/>
</dbReference>
<dbReference type="InterPro" id="IPR000631">
    <property type="entry name" value="CARKD"/>
</dbReference>
<evidence type="ECO:0000256" key="12">
    <source>
        <dbReference type="ARBA" id="ARBA00023239"/>
    </source>
</evidence>
<comment type="catalytic activity">
    <reaction evidence="15 17 19">
        <text>(6S)-NADHX + ADP = AMP + phosphate + NADH + H(+)</text>
        <dbReference type="Rhea" id="RHEA:32223"/>
        <dbReference type="ChEBI" id="CHEBI:15378"/>
        <dbReference type="ChEBI" id="CHEBI:43474"/>
        <dbReference type="ChEBI" id="CHEBI:57945"/>
        <dbReference type="ChEBI" id="CHEBI:64074"/>
        <dbReference type="ChEBI" id="CHEBI:456215"/>
        <dbReference type="ChEBI" id="CHEBI:456216"/>
        <dbReference type="EC" id="4.2.1.136"/>
    </reaction>
</comment>
<evidence type="ECO:0000256" key="5">
    <source>
        <dbReference type="ARBA" id="ARBA00022723"/>
    </source>
</evidence>
<dbReference type="GO" id="GO:0110051">
    <property type="term" value="P:metabolite repair"/>
    <property type="evidence" value="ECO:0007669"/>
    <property type="project" value="TreeGrafter"/>
</dbReference>
<dbReference type="GO" id="GO:0046872">
    <property type="term" value="F:metal ion binding"/>
    <property type="evidence" value="ECO:0007669"/>
    <property type="project" value="UniProtKB-UniRule"/>
</dbReference>
<accession>A0A1S8GS45</accession>
<feature type="binding site" evidence="17">
    <location>
        <position position="410"/>
    </location>
    <ligand>
        <name>AMP</name>
        <dbReference type="ChEBI" id="CHEBI:456215"/>
    </ligand>
</feature>
<keyword evidence="8 17" id="KW-0521">NADP</keyword>
<comment type="catalytic activity">
    <reaction evidence="2 18 19">
        <text>(6R)-NADPHX = (6S)-NADPHX</text>
        <dbReference type="Rhea" id="RHEA:32227"/>
        <dbReference type="ChEBI" id="CHEBI:64076"/>
        <dbReference type="ChEBI" id="CHEBI:64077"/>
        <dbReference type="EC" id="5.1.99.6"/>
    </reaction>
</comment>
<feature type="domain" description="YjeF N-terminal" evidence="21">
    <location>
        <begin position="6"/>
        <end position="200"/>
    </location>
</feature>
<proteinExistence type="inferred from homology"/>
<dbReference type="NCBIfam" id="TIGR00197">
    <property type="entry name" value="yjeF_nterm"/>
    <property type="match status" value="1"/>
</dbReference>
<dbReference type="EC" id="5.1.99.6" evidence="19"/>
<name>A0A1S8GS45_9PROT</name>
<evidence type="ECO:0000256" key="18">
    <source>
        <dbReference type="HAMAP-Rule" id="MF_01966"/>
    </source>
</evidence>
<dbReference type="Pfam" id="PF03853">
    <property type="entry name" value="YjeF_N"/>
    <property type="match status" value="1"/>
</dbReference>
<dbReference type="SUPFAM" id="SSF53613">
    <property type="entry name" value="Ribokinase-like"/>
    <property type="match status" value="1"/>
</dbReference>
<dbReference type="PROSITE" id="PS51383">
    <property type="entry name" value="YJEF_C_3"/>
    <property type="match status" value="1"/>
</dbReference>
<dbReference type="CDD" id="cd01171">
    <property type="entry name" value="YXKO-related"/>
    <property type="match status" value="1"/>
</dbReference>
<dbReference type="Gene3D" id="3.40.50.10260">
    <property type="entry name" value="YjeF N-terminal domain"/>
    <property type="match status" value="1"/>
</dbReference>
<comment type="similarity">
    <text evidence="3 19">In the N-terminal section; belongs to the NnrE/AIBP family.</text>
</comment>
<keyword evidence="23" id="KW-1185">Reference proteome</keyword>
<organism evidence="22 23">
    <name type="scientific">Bombella intestini</name>
    <dbReference type="NCBI Taxonomy" id="1539051"/>
    <lineage>
        <taxon>Bacteria</taxon>
        <taxon>Pseudomonadati</taxon>
        <taxon>Pseudomonadota</taxon>
        <taxon>Alphaproteobacteria</taxon>
        <taxon>Acetobacterales</taxon>
        <taxon>Acetobacteraceae</taxon>
        <taxon>Bombella</taxon>
    </lineage>
</organism>
<dbReference type="Gene3D" id="3.40.1190.20">
    <property type="match status" value="1"/>
</dbReference>
<dbReference type="SUPFAM" id="SSF64153">
    <property type="entry name" value="YjeF N-terminal domain-like"/>
    <property type="match status" value="1"/>
</dbReference>
<evidence type="ECO:0000256" key="17">
    <source>
        <dbReference type="HAMAP-Rule" id="MF_01965"/>
    </source>
</evidence>
<feature type="domain" description="YjeF C-terminal" evidence="20">
    <location>
        <begin position="209"/>
        <end position="469"/>
    </location>
</feature>
<dbReference type="GO" id="GO:0052855">
    <property type="term" value="F:ADP-dependent NAD(P)H-hydrate dehydratase activity"/>
    <property type="evidence" value="ECO:0007669"/>
    <property type="project" value="UniProtKB-UniRule"/>
</dbReference>
<evidence type="ECO:0000256" key="16">
    <source>
        <dbReference type="ARBA" id="ARBA00049209"/>
    </source>
</evidence>
<keyword evidence="12 17" id="KW-0456">Lyase</keyword>
<comment type="similarity">
    <text evidence="17">Belongs to the NnrD/CARKD family.</text>
</comment>
<feature type="binding site" evidence="18">
    <location>
        <position position="55"/>
    </location>
    <ligand>
        <name>K(+)</name>
        <dbReference type="ChEBI" id="CHEBI:29103"/>
    </ligand>
</feature>
<feature type="binding site" evidence="18">
    <location>
        <position position="114"/>
    </location>
    <ligand>
        <name>K(+)</name>
        <dbReference type="ChEBI" id="CHEBI:29103"/>
    </ligand>
</feature>
<comment type="catalytic activity">
    <reaction evidence="16 17 19">
        <text>(6S)-NADPHX + ADP = AMP + phosphate + NADPH + H(+)</text>
        <dbReference type="Rhea" id="RHEA:32235"/>
        <dbReference type="ChEBI" id="CHEBI:15378"/>
        <dbReference type="ChEBI" id="CHEBI:43474"/>
        <dbReference type="ChEBI" id="CHEBI:57783"/>
        <dbReference type="ChEBI" id="CHEBI:64076"/>
        <dbReference type="ChEBI" id="CHEBI:456215"/>
        <dbReference type="ChEBI" id="CHEBI:456216"/>
        <dbReference type="EC" id="4.2.1.136"/>
    </reaction>
</comment>
<keyword evidence="7 17" id="KW-0067">ATP-binding</keyword>
<evidence type="ECO:0000256" key="8">
    <source>
        <dbReference type="ARBA" id="ARBA00022857"/>
    </source>
</evidence>
<dbReference type="PANTHER" id="PTHR12592:SF0">
    <property type="entry name" value="ATP-DEPENDENT (S)-NAD(P)H-HYDRATE DEHYDRATASE"/>
    <property type="match status" value="1"/>
</dbReference>
<feature type="binding site" evidence="18">
    <location>
        <position position="143"/>
    </location>
    <ligand>
        <name>(6S)-NADPHX</name>
        <dbReference type="ChEBI" id="CHEBI:64076"/>
    </ligand>
</feature>
<evidence type="ECO:0000256" key="2">
    <source>
        <dbReference type="ARBA" id="ARBA00000909"/>
    </source>
</evidence>
<dbReference type="PIRSF" id="PIRSF017184">
    <property type="entry name" value="Nnr"/>
    <property type="match status" value="1"/>
</dbReference>
<dbReference type="Pfam" id="PF01256">
    <property type="entry name" value="Carb_kinase"/>
    <property type="match status" value="1"/>
</dbReference>
<dbReference type="InterPro" id="IPR029056">
    <property type="entry name" value="Ribokinase-like"/>
</dbReference>
<dbReference type="GO" id="GO:0005524">
    <property type="term" value="F:ATP binding"/>
    <property type="evidence" value="ECO:0007669"/>
    <property type="project" value="UniProtKB-UniRule"/>
</dbReference>
<comment type="caution">
    <text evidence="18">Lacks conserved residue(s) required for the propagation of feature annotation.</text>
</comment>
<comment type="similarity">
    <text evidence="18">Belongs to the NnrE/AIBP family.</text>
</comment>
<comment type="subunit">
    <text evidence="17">Homotetramer.</text>
</comment>
<evidence type="ECO:0000256" key="14">
    <source>
        <dbReference type="ARBA" id="ARBA00025153"/>
    </source>
</evidence>
<evidence type="ECO:0000313" key="22">
    <source>
        <dbReference type="EMBL" id="OOL19851.1"/>
    </source>
</evidence>
<feature type="binding site" evidence="18">
    <location>
        <begin position="54"/>
        <end position="58"/>
    </location>
    <ligand>
        <name>(6S)-NADPHX</name>
        <dbReference type="ChEBI" id="CHEBI:64076"/>
    </ligand>
</feature>
<dbReference type="InterPro" id="IPR017953">
    <property type="entry name" value="Carbohydrate_kinase_pred_CS"/>
</dbReference>
<comment type="catalytic activity">
    <reaction evidence="1 18 19">
        <text>(6R)-NADHX = (6S)-NADHX</text>
        <dbReference type="Rhea" id="RHEA:32215"/>
        <dbReference type="ChEBI" id="CHEBI:64074"/>
        <dbReference type="ChEBI" id="CHEBI:64075"/>
        <dbReference type="EC" id="5.1.99.6"/>
    </reaction>
</comment>
<sequence>MSQVLLTPDDTKLMDRAMAPILPQVMERAGMMAARTVCQHIRPCRVLVACGPGNNGGDGYVLARYLAERGWPVSVAVLHPPGGGTLAEMMAQRWQGPVVAFTAEEAKRADLVIDAVFGAGMNRPLSEVVEQFFAAARQIIAIDVPSGLDGATGACKGRVAPCLMTVALIRKRPGHLLEPGRSLCGDVVCVDLAIPSAVMEGLADSALWENGPALWPLPVQQAEDHKYKRGVVSLCGGAAMHGAALFAFEAARHVGAGLVRLTVPDESALLYRLASPAAIVDTLPLEEALKDERRHVWVCGPGLGKEEVERTLPLLLRAHRKIVADAGALTWAAGHPELLRGVSVITPHMGEFSRLFGPCEENRLEAVQRASNQLGAVVVLKGADTLIAAPDGRVAVNVHATPALAVAGAGDVLSGLVGAFLAAGLPAWEAAAAAVWIHGEAGRRAAVKKGGWIVPEDLFGELGVARSAASYAEEEKLYWQK</sequence>
<comment type="cofactor">
    <cofactor evidence="17">
        <name>Mg(2+)</name>
        <dbReference type="ChEBI" id="CHEBI:18420"/>
    </cofactor>
</comment>
<dbReference type="STRING" id="1539051.AL01_02525"/>
<dbReference type="HAMAP" id="MF_01965">
    <property type="entry name" value="NADHX_dehydratase"/>
    <property type="match status" value="1"/>
</dbReference>
<comment type="cofactor">
    <cofactor evidence="18 19">
        <name>K(+)</name>
        <dbReference type="ChEBI" id="CHEBI:29103"/>
    </cofactor>
    <text evidence="18 19">Binds 1 potassium ion per subunit.</text>
</comment>
<evidence type="ECO:0000256" key="1">
    <source>
        <dbReference type="ARBA" id="ARBA00000013"/>
    </source>
</evidence>
<dbReference type="InterPro" id="IPR036652">
    <property type="entry name" value="YjeF_N_dom_sf"/>
</dbReference>
<gene>
    <name evidence="17" type="primary">nnrD</name>
    <name evidence="18" type="synonym">nnrE</name>
    <name evidence="22" type="ORF">AL01_02525</name>
</gene>
<comment type="caution">
    <text evidence="22">The sequence shown here is derived from an EMBL/GenBank/DDBJ whole genome shotgun (WGS) entry which is preliminary data.</text>
</comment>
<dbReference type="GO" id="GO:0046496">
    <property type="term" value="P:nicotinamide nucleotide metabolic process"/>
    <property type="evidence" value="ECO:0007669"/>
    <property type="project" value="UniProtKB-UniRule"/>
</dbReference>
<comment type="function">
    <text evidence="14 19">Bifunctional enzyme that catalyzes the epimerization of the S- and R-forms of NAD(P)HX and the dehydration of the S-form of NAD(P)HX at the expense of ADP, which is converted to AMP. This allows the repair of both epimers of NAD(P)HX, a damaged form of NAD(P)H that is a result of enzymatic or heat-dependent hydration.</text>
</comment>
<keyword evidence="6 17" id="KW-0547">Nucleotide-binding</keyword>
<reference evidence="22 23" key="1">
    <citation type="journal article" date="2016" name="PLoS ONE">
        <title>Whole-Genome Sequence Analysis of Bombella intestini LMG 28161T, a Novel Acetic Acid Bacterium Isolated from the Crop of a Red-Tailed Bumble Bee, Bombus lapidarius.</title>
        <authorList>
            <person name="Li L."/>
            <person name="Illeghems K."/>
            <person name="Van Kerrebroeck S."/>
            <person name="Borremans W."/>
            <person name="Cleenwerck I."/>
            <person name="Smagghe G."/>
            <person name="De Vuyst L."/>
            <person name="Vandamme P."/>
        </authorList>
    </citation>
    <scope>NUCLEOTIDE SEQUENCE [LARGE SCALE GENOMIC DNA]</scope>
    <source>
        <strain evidence="22 23">R-52487</strain>
    </source>
</reference>
<comment type="function">
    <text evidence="17">Catalyzes the dehydration of the S-form of NAD(P)HX at the expense of ADP, which is converted to AMP. Together with NAD(P)HX epimerase, which catalyzes the epimerization of the S- and R-forms, the enzyme allows the repair of both epimers of NAD(P)HX, a damaged form of NAD(P)H that is a result of enzymatic or heat-dependent hydration.</text>
</comment>
<keyword evidence="13" id="KW-0511">Multifunctional enzyme</keyword>
<dbReference type="EC" id="4.2.1.136" evidence="19"/>
<protein>
    <recommendedName>
        <fullName evidence="19">Bifunctional NAD(P)H-hydrate repair enzyme</fullName>
    </recommendedName>
    <alternativeName>
        <fullName evidence="19">Nicotinamide nucleotide repair protein</fullName>
    </alternativeName>
    <domain>
        <recommendedName>
            <fullName evidence="19">ADP-dependent (S)-NAD(P)H-hydrate dehydratase</fullName>
            <ecNumber evidence="19">4.2.1.136</ecNumber>
        </recommendedName>
        <alternativeName>
            <fullName evidence="19">ADP-dependent NAD(P)HX dehydratase</fullName>
        </alternativeName>
    </domain>
    <domain>
        <recommendedName>
            <fullName evidence="19">NAD(P)H-hydrate epimerase</fullName>
            <ecNumber evidence="19">5.1.99.6</ecNumber>
        </recommendedName>
    </domain>
</protein>
<dbReference type="NCBIfam" id="TIGR00196">
    <property type="entry name" value="yjeF_cterm"/>
    <property type="match status" value="1"/>
</dbReference>
<evidence type="ECO:0000256" key="13">
    <source>
        <dbReference type="ARBA" id="ARBA00023268"/>
    </source>
</evidence>
<feature type="binding site" evidence="17">
    <location>
        <position position="348"/>
    </location>
    <ligand>
        <name>(6S)-NADPHX</name>
        <dbReference type="ChEBI" id="CHEBI:64076"/>
    </ligand>
</feature>
<evidence type="ECO:0000256" key="6">
    <source>
        <dbReference type="ARBA" id="ARBA00022741"/>
    </source>
</evidence>
<dbReference type="AlphaFoldDB" id="A0A1S8GS45"/>
<dbReference type="GO" id="GO:0052856">
    <property type="term" value="F:NAD(P)HX epimerase activity"/>
    <property type="evidence" value="ECO:0007669"/>
    <property type="project" value="UniProtKB-UniRule"/>
</dbReference>
<keyword evidence="10 17" id="KW-0520">NAD</keyword>
<keyword evidence="11 18" id="KW-0413">Isomerase</keyword>
<feature type="binding site" evidence="17">
    <location>
        <position position="302"/>
    </location>
    <ligand>
        <name>(6S)-NADPHX</name>
        <dbReference type="ChEBI" id="CHEBI:64076"/>
    </ligand>
</feature>
<dbReference type="PANTHER" id="PTHR12592">
    <property type="entry name" value="ATP-DEPENDENT (S)-NAD(P)H-HYDRATE DEHYDRATASE FAMILY MEMBER"/>
    <property type="match status" value="1"/>
</dbReference>